<keyword evidence="1" id="KW-0862">Zinc</keyword>
<sequence>MIVRQEYRLIRPKIMDFHPINVGVHGIRPADVRTAAEFPDVYAEFKDDLEDAILIAHNMSFDLAVLHAAGADYGLPIGRLGTFCTLRMARHLWPSYGTFKLSSLALRHQIAFRHHHAGDDAYACARLAIDGAKTAGSADILDLARRTRLLQHAPPRSAVRRPTEGSIASRALAGLNSARQGSERTFEVRGSTGNLYTVTMHGEGKSAVYRCNCTAGRFHRSCKHVRAIFPGDHVPGDGV</sequence>
<dbReference type="GO" id="GO:0004527">
    <property type="term" value="F:exonuclease activity"/>
    <property type="evidence" value="ECO:0007669"/>
    <property type="project" value="UniProtKB-KW"/>
</dbReference>
<gene>
    <name evidence="3" type="ORF">OH818_22615</name>
</gene>
<keyword evidence="3" id="KW-0540">Nuclease</keyword>
<dbReference type="InterPro" id="IPR013520">
    <property type="entry name" value="Ribonucl_H"/>
</dbReference>
<dbReference type="InterPro" id="IPR007527">
    <property type="entry name" value="Znf_SWIM"/>
</dbReference>
<dbReference type="Pfam" id="PF00929">
    <property type="entry name" value="RNase_T"/>
    <property type="match status" value="1"/>
</dbReference>
<protein>
    <submittedName>
        <fullName evidence="3">Exonuclease domain-containing protein</fullName>
    </submittedName>
</protein>
<organism evidence="3 4">
    <name type="scientific">Jiella pelagia</name>
    <dbReference type="NCBI Taxonomy" id="2986949"/>
    <lineage>
        <taxon>Bacteria</taxon>
        <taxon>Pseudomonadati</taxon>
        <taxon>Pseudomonadota</taxon>
        <taxon>Alphaproteobacteria</taxon>
        <taxon>Hyphomicrobiales</taxon>
        <taxon>Aurantimonadaceae</taxon>
        <taxon>Jiella</taxon>
    </lineage>
</organism>
<dbReference type="SMART" id="SM00479">
    <property type="entry name" value="EXOIII"/>
    <property type="match status" value="1"/>
</dbReference>
<dbReference type="InterPro" id="IPR012337">
    <property type="entry name" value="RNaseH-like_sf"/>
</dbReference>
<dbReference type="Gene3D" id="3.30.420.10">
    <property type="entry name" value="Ribonuclease H-like superfamily/Ribonuclease H"/>
    <property type="match status" value="1"/>
</dbReference>
<dbReference type="PANTHER" id="PTHR30231">
    <property type="entry name" value="DNA POLYMERASE III SUBUNIT EPSILON"/>
    <property type="match status" value="1"/>
</dbReference>
<dbReference type="InterPro" id="IPR036397">
    <property type="entry name" value="RNaseH_sf"/>
</dbReference>
<accession>A0ABY7BWE4</accession>
<evidence type="ECO:0000259" key="2">
    <source>
        <dbReference type="PROSITE" id="PS50966"/>
    </source>
</evidence>
<dbReference type="RefSeq" id="WP_268880619.1">
    <property type="nucleotide sequence ID" value="NZ_CP114029.1"/>
</dbReference>
<dbReference type="SUPFAM" id="SSF53098">
    <property type="entry name" value="Ribonuclease H-like"/>
    <property type="match status" value="1"/>
</dbReference>
<dbReference type="Proteomes" id="UP001164020">
    <property type="component" value="Chromosome"/>
</dbReference>
<keyword evidence="1" id="KW-0863">Zinc-finger</keyword>
<dbReference type="PANTHER" id="PTHR30231:SF42">
    <property type="entry name" value="EXONUCLEASE"/>
    <property type="match status" value="1"/>
</dbReference>
<evidence type="ECO:0000256" key="1">
    <source>
        <dbReference type="PROSITE-ProRule" id="PRU00325"/>
    </source>
</evidence>
<dbReference type="PROSITE" id="PS50966">
    <property type="entry name" value="ZF_SWIM"/>
    <property type="match status" value="1"/>
</dbReference>
<reference evidence="3" key="1">
    <citation type="submission" date="2022-12" db="EMBL/GenBank/DDBJ databases">
        <title>Jiella pelagia sp. nov., isolated from phosphonate enriched culture of Northwest Pacific surface seawater.</title>
        <authorList>
            <person name="Shin D.Y."/>
            <person name="Hwang C.Y."/>
        </authorList>
    </citation>
    <scope>NUCLEOTIDE SEQUENCE</scope>
    <source>
        <strain evidence="3">HL-NP1</strain>
    </source>
</reference>
<keyword evidence="3" id="KW-0269">Exonuclease</keyword>
<dbReference type="EMBL" id="CP114029">
    <property type="protein sequence ID" value="WAP68146.1"/>
    <property type="molecule type" value="Genomic_DNA"/>
</dbReference>
<keyword evidence="3" id="KW-0378">Hydrolase</keyword>
<evidence type="ECO:0000313" key="4">
    <source>
        <dbReference type="Proteomes" id="UP001164020"/>
    </source>
</evidence>
<feature type="domain" description="SWIM-type" evidence="2">
    <location>
        <begin position="196"/>
        <end position="233"/>
    </location>
</feature>
<keyword evidence="1" id="KW-0479">Metal-binding</keyword>
<keyword evidence="4" id="KW-1185">Reference proteome</keyword>
<evidence type="ECO:0000313" key="3">
    <source>
        <dbReference type="EMBL" id="WAP68146.1"/>
    </source>
</evidence>
<proteinExistence type="predicted"/>
<name>A0ABY7BWE4_9HYPH</name>